<organism evidence="4 5">
    <name type="scientific">Rotaria magnacalcarata</name>
    <dbReference type="NCBI Taxonomy" id="392030"/>
    <lineage>
        <taxon>Eukaryota</taxon>
        <taxon>Metazoa</taxon>
        <taxon>Spiralia</taxon>
        <taxon>Gnathifera</taxon>
        <taxon>Rotifera</taxon>
        <taxon>Eurotatoria</taxon>
        <taxon>Bdelloidea</taxon>
        <taxon>Philodinida</taxon>
        <taxon>Philodinidae</taxon>
        <taxon>Rotaria</taxon>
    </lineage>
</organism>
<reference evidence="4" key="1">
    <citation type="submission" date="2021-02" db="EMBL/GenBank/DDBJ databases">
        <authorList>
            <person name="Nowell W R."/>
        </authorList>
    </citation>
    <scope>NUCLEOTIDE SEQUENCE</scope>
</reference>
<evidence type="ECO:0008006" key="6">
    <source>
        <dbReference type="Google" id="ProtNLM"/>
    </source>
</evidence>
<evidence type="ECO:0000256" key="1">
    <source>
        <dbReference type="ARBA" id="ARBA00022723"/>
    </source>
</evidence>
<comment type="caution">
    <text evidence="4">The sequence shown here is derived from an EMBL/GenBank/DDBJ whole genome shotgun (WGS) entry which is preliminary data.</text>
</comment>
<accession>A0A8S3GD01</accession>
<dbReference type="GO" id="GO:0008270">
    <property type="term" value="F:zinc ion binding"/>
    <property type="evidence" value="ECO:0007669"/>
    <property type="project" value="UniProtKB-KW"/>
</dbReference>
<keyword evidence="3" id="KW-0862">Zinc</keyword>
<gene>
    <name evidence="4" type="ORF">BYL167_LOCUS74415</name>
</gene>
<dbReference type="Proteomes" id="UP000681967">
    <property type="component" value="Unassembled WGS sequence"/>
</dbReference>
<name>A0A8S3GD01_9BILA</name>
<protein>
    <recommendedName>
        <fullName evidence="6">RING-type domain-containing protein</fullName>
    </recommendedName>
</protein>
<dbReference type="InterPro" id="IPR017907">
    <property type="entry name" value="Znf_RING_CS"/>
</dbReference>
<evidence type="ECO:0000256" key="3">
    <source>
        <dbReference type="ARBA" id="ARBA00022833"/>
    </source>
</evidence>
<evidence type="ECO:0000313" key="4">
    <source>
        <dbReference type="EMBL" id="CAF5160448.1"/>
    </source>
</evidence>
<keyword evidence="1" id="KW-0479">Metal-binding</keyword>
<dbReference type="PROSITE" id="PS00518">
    <property type="entry name" value="ZF_RING_1"/>
    <property type="match status" value="1"/>
</dbReference>
<proteinExistence type="predicted"/>
<evidence type="ECO:0000313" key="5">
    <source>
        <dbReference type="Proteomes" id="UP000681967"/>
    </source>
</evidence>
<keyword evidence="2" id="KW-0863">Zinc-finger</keyword>
<dbReference type="EMBL" id="CAJOBH010265428">
    <property type="protein sequence ID" value="CAF5160448.1"/>
    <property type="molecule type" value="Genomic_DNA"/>
</dbReference>
<sequence length="150" mass="18023">MTQNIDFQICTCGAFSINSTMHAKQRCNNCQRWLCFFCNSDWDETERKMRNEKYTCKVNCFWETKITYQLVTLEYNKNMKVPNRRCCPKCFECGSYDQKCKYHACKCGHKFCFICLETEEECKRIYKSNYNRPCGDIAQQTFKIFPRLCQ</sequence>
<dbReference type="AlphaFoldDB" id="A0A8S3GD01"/>
<evidence type="ECO:0000256" key="2">
    <source>
        <dbReference type="ARBA" id="ARBA00022771"/>
    </source>
</evidence>